<reference evidence="2" key="1">
    <citation type="submission" date="2018-05" db="EMBL/GenBank/DDBJ databases">
        <authorList>
            <person name="Lanie J.A."/>
            <person name="Ng W.-L."/>
            <person name="Kazmierczak K.M."/>
            <person name="Andrzejewski T.M."/>
            <person name="Davidsen T.M."/>
            <person name="Wayne K.J."/>
            <person name="Tettelin H."/>
            <person name="Glass J.I."/>
            <person name="Rusch D."/>
            <person name="Podicherti R."/>
            <person name="Tsui H.-C.T."/>
            <person name="Winkler M.E."/>
        </authorList>
    </citation>
    <scope>NUCLEOTIDE SEQUENCE</scope>
</reference>
<sequence>MSVPTVADERRHDAGPERLWNES</sequence>
<feature type="non-terminal residue" evidence="2">
    <location>
        <position position="23"/>
    </location>
</feature>
<name>A0A382KF76_9ZZZZ</name>
<gene>
    <name evidence="2" type="ORF">METZ01_LOCUS275099</name>
</gene>
<proteinExistence type="predicted"/>
<organism evidence="2">
    <name type="scientific">marine metagenome</name>
    <dbReference type="NCBI Taxonomy" id="408172"/>
    <lineage>
        <taxon>unclassified sequences</taxon>
        <taxon>metagenomes</taxon>
        <taxon>ecological metagenomes</taxon>
    </lineage>
</organism>
<accession>A0A382KF76</accession>
<dbReference type="AlphaFoldDB" id="A0A382KF76"/>
<evidence type="ECO:0000256" key="1">
    <source>
        <dbReference type="SAM" id="MobiDB-lite"/>
    </source>
</evidence>
<evidence type="ECO:0000313" key="2">
    <source>
        <dbReference type="EMBL" id="SVC22245.1"/>
    </source>
</evidence>
<feature type="region of interest" description="Disordered" evidence="1">
    <location>
        <begin position="1"/>
        <end position="23"/>
    </location>
</feature>
<dbReference type="EMBL" id="UINC01079845">
    <property type="protein sequence ID" value="SVC22245.1"/>
    <property type="molecule type" value="Genomic_DNA"/>
</dbReference>
<feature type="compositionally biased region" description="Basic and acidic residues" evidence="1">
    <location>
        <begin position="7"/>
        <end position="23"/>
    </location>
</feature>
<protein>
    <submittedName>
        <fullName evidence="2">Uncharacterized protein</fullName>
    </submittedName>
</protein>